<dbReference type="EMBL" id="CP070619">
    <property type="protein sequence ID" value="QSE94213.1"/>
    <property type="molecule type" value="Genomic_DNA"/>
</dbReference>
<dbReference type="RefSeq" id="WP_206010645.1">
    <property type="nucleotide sequence ID" value="NZ_CP070619.1"/>
</dbReference>
<evidence type="ECO:0000313" key="2">
    <source>
        <dbReference type="EMBL" id="QSE94213.1"/>
    </source>
</evidence>
<accession>A0A974WAB5</accession>
<sequence>MKEHGSKSVFVISPIGTPGTDIHRHASNVLTYVIKKALCEPDWTVVRADEESTPDSIGQRVVDRVIKSDLIVADLTGHNPNVFYELAVAHCFKRPVVLLKGDNLPIPFDITDQRAISYDLTDPASVDKAKNDLAKFAQTAVLNPEQLVTPLTQYDAIQAVSQKVAGGDQEALVDVLEGISSRLARLERGRTYRNVTISNSMGPLTQQSLDYETDTARKIDREIKNLQNEIDSLTEDQQEGTQKAALTRKIDELRSMRNQLEKELIENPRRIPSRDHAQG</sequence>
<proteinExistence type="predicted"/>
<feature type="coiled-coil region" evidence="1">
    <location>
        <begin position="209"/>
        <end position="266"/>
    </location>
</feature>
<evidence type="ECO:0000256" key="1">
    <source>
        <dbReference type="SAM" id="Coils"/>
    </source>
</evidence>
<name>A0A974WAB5_9NOCA</name>
<reference evidence="2 3" key="1">
    <citation type="journal article" date="2021" name="Microbiol. Resour. Announc.">
        <title>Complete Genome Sequences of Two Rhodococcus sp. Strains with Large and Linear Chromosomes, Isolated from Apple Rhizosphere.</title>
        <authorList>
            <person name="Benning S."/>
            <person name="Brugnone N."/>
            <person name="Siani R."/>
            <person name="Kublik S."/>
            <person name="Schloter M."/>
            <person name="Rad V."/>
        </authorList>
    </citation>
    <scope>NUCLEOTIDE SEQUENCE [LARGE SCALE GENOMIC DNA]</scope>
    <source>
        <strain evidence="2 3">R79</strain>
    </source>
</reference>
<dbReference type="Proteomes" id="UP000662986">
    <property type="component" value="Chromosome"/>
</dbReference>
<dbReference type="Gene3D" id="3.40.50.450">
    <property type="match status" value="1"/>
</dbReference>
<gene>
    <name evidence="2" type="ORF">JWS13_39250</name>
</gene>
<protein>
    <recommendedName>
        <fullName evidence="4">Nucleoside 2-deoxyribosyltransferase</fullName>
    </recommendedName>
</protein>
<evidence type="ECO:0000313" key="3">
    <source>
        <dbReference type="Proteomes" id="UP000662986"/>
    </source>
</evidence>
<keyword evidence="3" id="KW-1185">Reference proteome</keyword>
<organism evidence="2 3">
    <name type="scientific">Rhodococcus pseudokoreensis</name>
    <dbReference type="NCBI Taxonomy" id="2811421"/>
    <lineage>
        <taxon>Bacteria</taxon>
        <taxon>Bacillati</taxon>
        <taxon>Actinomycetota</taxon>
        <taxon>Actinomycetes</taxon>
        <taxon>Mycobacteriales</taxon>
        <taxon>Nocardiaceae</taxon>
        <taxon>Rhodococcus</taxon>
    </lineage>
</organism>
<reference evidence="2 3" key="2">
    <citation type="journal article" date="2022" name="Arch. Microbiol.">
        <title>Rhodococcus pseudokoreensis sp. nov. isolated from the rhizosphere of young M26 apple rootstocks.</title>
        <authorList>
            <person name="Kampfer P."/>
            <person name="Glaeser S.P."/>
            <person name="Blom J."/>
            <person name="Wolf J."/>
            <person name="Benning S."/>
            <person name="Schloter M."/>
            <person name="Neumann-Schaal M."/>
        </authorList>
    </citation>
    <scope>NUCLEOTIDE SEQUENCE [LARGE SCALE GENOMIC DNA]</scope>
    <source>
        <strain evidence="2 3">R79</strain>
    </source>
</reference>
<evidence type="ECO:0008006" key="4">
    <source>
        <dbReference type="Google" id="ProtNLM"/>
    </source>
</evidence>
<keyword evidence="1" id="KW-0175">Coiled coil</keyword>